<sequence>MTATAQRAAESTGCAAKPGDADRLTAPEAAATTVPGTCKGLISATEVRETPAEAAPVEECVLAGHLQLGAAYGPFNDNSQAVAAGRYGGHDRPVDIGRLPGALGIGYYQASAVDGSNRDFAKAPLTASERADLRRFAERSAARHGCGTPAKLS</sequence>
<name>A0A239NJA8_9ACTN</name>
<gene>
    <name evidence="2" type="ORF">SAMN05216252_13827</name>
</gene>
<dbReference type="AlphaFoldDB" id="A0A239NJA8"/>
<dbReference type="Proteomes" id="UP000198280">
    <property type="component" value="Unassembled WGS sequence"/>
</dbReference>
<dbReference type="EMBL" id="FZOF01000038">
    <property type="protein sequence ID" value="SNT54860.1"/>
    <property type="molecule type" value="Genomic_DNA"/>
</dbReference>
<reference evidence="2 3" key="1">
    <citation type="submission" date="2017-06" db="EMBL/GenBank/DDBJ databases">
        <authorList>
            <person name="Kim H.J."/>
            <person name="Triplett B.A."/>
        </authorList>
    </citation>
    <scope>NUCLEOTIDE SEQUENCE [LARGE SCALE GENOMIC DNA]</scope>
    <source>
        <strain evidence="2 3">CGMCC 4.1858</strain>
    </source>
</reference>
<feature type="region of interest" description="Disordered" evidence="1">
    <location>
        <begin position="1"/>
        <end position="29"/>
    </location>
</feature>
<evidence type="ECO:0000313" key="3">
    <source>
        <dbReference type="Proteomes" id="UP000198280"/>
    </source>
</evidence>
<proteinExistence type="predicted"/>
<protein>
    <submittedName>
        <fullName evidence="2">Uncharacterized protein</fullName>
    </submittedName>
</protein>
<keyword evidence="3" id="KW-1185">Reference proteome</keyword>
<evidence type="ECO:0000256" key="1">
    <source>
        <dbReference type="SAM" id="MobiDB-lite"/>
    </source>
</evidence>
<accession>A0A239NJA8</accession>
<evidence type="ECO:0000313" key="2">
    <source>
        <dbReference type="EMBL" id="SNT54860.1"/>
    </source>
</evidence>
<organism evidence="2 3">
    <name type="scientific">Actinacidiphila glaucinigra</name>
    <dbReference type="NCBI Taxonomy" id="235986"/>
    <lineage>
        <taxon>Bacteria</taxon>
        <taxon>Bacillati</taxon>
        <taxon>Actinomycetota</taxon>
        <taxon>Actinomycetes</taxon>
        <taxon>Kitasatosporales</taxon>
        <taxon>Streptomycetaceae</taxon>
        <taxon>Actinacidiphila</taxon>
    </lineage>
</organism>